<dbReference type="EMBL" id="FMYK01000002">
    <property type="protein sequence ID" value="SDB92644.1"/>
    <property type="molecule type" value="Genomic_DNA"/>
</dbReference>
<keyword evidence="3" id="KW-1185">Reference proteome</keyword>
<dbReference type="InterPro" id="IPR058063">
    <property type="entry name" value="FFLEE_fam"/>
</dbReference>
<dbReference type="AlphaFoldDB" id="A0A1G6HEQ8"/>
<dbReference type="Pfam" id="PF26621">
    <property type="entry name" value="DUF8198"/>
    <property type="match status" value="1"/>
</dbReference>
<dbReference type="InterPro" id="IPR058511">
    <property type="entry name" value="DUF8198"/>
</dbReference>
<dbReference type="RefSeq" id="WP_092616485.1">
    <property type="nucleotide sequence ID" value="NZ_FMYK01000002.1"/>
</dbReference>
<sequence>MSKFDFLQQQLDDYENLQSHQDARLANKLQHVQAWQKARMQQTHADFFAIPAHQPMAHYFLNRLYGADDFNELAHQIGRFIRNAHKVEKILPKSALQTGDAGVELAVLAIQLDEQVAKYVLDNYPSDTPLNDDMMRRAYLAVDQAEPRLHQMQLLETLGEKLDKYVRSAIVKAAFKLSKGVAYRHDANTIYDFIDDGFKAMAPLHSAQDFIATFTAKEKQIIDAVHTGHPTPFQL</sequence>
<feature type="domain" description="DUF8198" evidence="1">
    <location>
        <begin position="18"/>
        <end position="232"/>
    </location>
</feature>
<evidence type="ECO:0000313" key="2">
    <source>
        <dbReference type="EMBL" id="SDB92644.1"/>
    </source>
</evidence>
<gene>
    <name evidence="2" type="ORF">SAMN05421749_102154</name>
</gene>
<accession>A0A1G6HEQ8</accession>
<protein>
    <recommendedName>
        <fullName evidence="1">DUF8198 domain-containing protein</fullName>
    </recommendedName>
</protein>
<dbReference type="Proteomes" id="UP000242317">
    <property type="component" value="Unassembled WGS sequence"/>
</dbReference>
<evidence type="ECO:0000259" key="1">
    <source>
        <dbReference type="Pfam" id="PF26621"/>
    </source>
</evidence>
<evidence type="ECO:0000313" key="3">
    <source>
        <dbReference type="Proteomes" id="UP000242317"/>
    </source>
</evidence>
<dbReference type="OrthoDB" id="7957365at2"/>
<proteinExistence type="predicted"/>
<reference evidence="3" key="1">
    <citation type="submission" date="2016-09" db="EMBL/GenBank/DDBJ databases">
        <authorList>
            <person name="Varghese N."/>
            <person name="Submissions S."/>
        </authorList>
    </citation>
    <scope>NUCLEOTIDE SEQUENCE [LARGE SCALE GENOMIC DNA]</scope>
    <source>
        <strain evidence="3">ANC 3699</strain>
    </source>
</reference>
<name>A0A1G6HEQ8_9GAMM</name>
<organism evidence="2 3">
    <name type="scientific">Acinetobacter marinus</name>
    <dbReference type="NCBI Taxonomy" id="281375"/>
    <lineage>
        <taxon>Bacteria</taxon>
        <taxon>Pseudomonadati</taxon>
        <taxon>Pseudomonadota</taxon>
        <taxon>Gammaproteobacteria</taxon>
        <taxon>Moraxellales</taxon>
        <taxon>Moraxellaceae</taxon>
        <taxon>Acinetobacter</taxon>
    </lineage>
</organism>
<dbReference type="NCBIfam" id="NF047641">
    <property type="entry name" value="FFLEE_fam"/>
    <property type="match status" value="1"/>
</dbReference>